<proteinExistence type="predicted"/>
<dbReference type="InterPro" id="IPR009351">
    <property type="entry name" value="AlkZ-like"/>
</dbReference>
<organism evidence="1 2">
    <name type="scientific">candidate division CSSED10-310 bacterium</name>
    <dbReference type="NCBI Taxonomy" id="2855610"/>
    <lineage>
        <taxon>Bacteria</taxon>
        <taxon>Bacteria division CSSED10-310</taxon>
    </lineage>
</organism>
<sequence>MELSKKIARRFAVRTQLLHRGAKLRSGKEGTAQIIEKLGYIQIDTIAVIERAHHHTLWVRQPSYLPTMLDELQAKDRRVFEYWGHAASYLPMQDYRFYLAKMRNFPKKGSWEEKWLKQYGHLMKSVLHRIRAEGPLASKDFEAPAGSKRGPWWDWKPAKAALELLFWKGELMITERRKFQRVYDLTERVLPKGLNISIPAQEELGRFFVRRALSAYGVAQVNEIRDHIHALSKKTTQEALTDLIQTGEVTVLKIKELDADYYALTELMEHYQKRRSSSPQLFLLSPFDNLAIQRERIKRLFGFDYHLECYVPAAKRKFGYFSLPILWGDTFVGRLDPKAERKAKIFSIRNLSFEGQNKQFHDLLPSLAQKLKLLARFNGCDQVRIEHMSNSNYKKSLENQLSQ</sequence>
<name>A0ABV6YRS5_UNCC1</name>
<dbReference type="Pfam" id="PF06224">
    <property type="entry name" value="AlkZ-like"/>
    <property type="match status" value="1"/>
</dbReference>
<comment type="caution">
    <text evidence="1">The sequence shown here is derived from an EMBL/GenBank/DDBJ whole genome shotgun (WGS) entry which is preliminary data.</text>
</comment>
<protein>
    <submittedName>
        <fullName evidence="1">Winged helix-turn-helix domain-containing protein</fullName>
    </submittedName>
</protein>
<dbReference type="Proteomes" id="UP001594351">
    <property type="component" value="Unassembled WGS sequence"/>
</dbReference>
<keyword evidence="2" id="KW-1185">Reference proteome</keyword>
<accession>A0ABV6YRS5</accession>
<gene>
    <name evidence="1" type="ORF">ACFL27_01670</name>
</gene>
<reference evidence="1 2" key="1">
    <citation type="submission" date="2024-09" db="EMBL/GenBank/DDBJ databases">
        <title>Laminarin stimulates single cell rates of sulfate reduction while oxygen inhibits transcriptomic activity in coastal marine sediment.</title>
        <authorList>
            <person name="Lindsay M."/>
            <person name="Orcutt B."/>
            <person name="Emerson D."/>
            <person name="Stepanauskas R."/>
            <person name="D'Angelo T."/>
        </authorList>
    </citation>
    <scope>NUCLEOTIDE SEQUENCE [LARGE SCALE GENOMIC DNA]</scope>
    <source>
        <strain evidence="1">SAG AM-311-K15</strain>
    </source>
</reference>
<evidence type="ECO:0000313" key="2">
    <source>
        <dbReference type="Proteomes" id="UP001594351"/>
    </source>
</evidence>
<evidence type="ECO:0000313" key="1">
    <source>
        <dbReference type="EMBL" id="MFC1848891.1"/>
    </source>
</evidence>
<dbReference type="EMBL" id="JBHPBY010000011">
    <property type="protein sequence ID" value="MFC1848891.1"/>
    <property type="molecule type" value="Genomic_DNA"/>
</dbReference>
<dbReference type="PANTHER" id="PTHR30528">
    <property type="entry name" value="CYTOPLASMIC PROTEIN"/>
    <property type="match status" value="1"/>
</dbReference>
<dbReference type="PANTHER" id="PTHR30528:SF0">
    <property type="entry name" value="CYTOPLASMIC PROTEIN"/>
    <property type="match status" value="1"/>
</dbReference>